<reference evidence="2 3" key="1">
    <citation type="submission" date="2015-01" db="EMBL/GenBank/DDBJ databases">
        <title>Draft genome sequences of the supercritical CO2 tolerant bacteria Bacillus subterraneus MITOT1 and Bacillus cereus MIT0214.</title>
        <authorList>
            <person name="Peet K.C."/>
            <person name="Thompson J.R."/>
        </authorList>
    </citation>
    <scope>NUCLEOTIDE SEQUENCE [LARGE SCALE GENOMIC DNA]</scope>
    <source>
        <strain evidence="2 3">MITOT1</strain>
    </source>
</reference>
<feature type="domain" description="EAL" evidence="1">
    <location>
        <begin position="3"/>
        <end position="248"/>
    </location>
</feature>
<dbReference type="PROSITE" id="PS50883">
    <property type="entry name" value="EAL"/>
    <property type="match status" value="1"/>
</dbReference>
<sequence length="248" mass="28041">MMTALLFDSSRESTSKLFNFYHAYQPIYSLLDDCVFGYESLIRNAEIENPEKLFALAAEEKCLFDLDIHSISRSIQSFEYHSKHSNASRLSVNVFPSTLLEPSFLIKLDHVMSQVSMSPDNIIFELNEAESVESLLLLKKVINRLKLQGFRIALDDLGKGQSSLRIALELEPDIVKLDRYFAIDLGQSVKKQTFLEWIAAYFTSEGVAVTLEGIETEAELAIAKQAGIQFGQGYYLGRPGPQLLYSHR</sequence>
<dbReference type="InterPro" id="IPR035919">
    <property type="entry name" value="EAL_sf"/>
</dbReference>
<protein>
    <recommendedName>
        <fullName evidence="1">EAL domain-containing protein</fullName>
    </recommendedName>
</protein>
<proteinExistence type="predicted"/>
<dbReference type="EMBL" id="JXIQ01000116">
    <property type="protein sequence ID" value="KIY21244.1"/>
    <property type="molecule type" value="Genomic_DNA"/>
</dbReference>
<evidence type="ECO:0000313" key="2">
    <source>
        <dbReference type="EMBL" id="KIY21244.1"/>
    </source>
</evidence>
<evidence type="ECO:0000259" key="1">
    <source>
        <dbReference type="PROSITE" id="PS50883"/>
    </source>
</evidence>
<dbReference type="SMART" id="SM00052">
    <property type="entry name" value="EAL"/>
    <property type="match status" value="1"/>
</dbReference>
<dbReference type="CDD" id="cd01948">
    <property type="entry name" value="EAL"/>
    <property type="match status" value="1"/>
</dbReference>
<dbReference type="AlphaFoldDB" id="A0A0D6Z677"/>
<dbReference type="InterPro" id="IPR001633">
    <property type="entry name" value="EAL_dom"/>
</dbReference>
<accession>A0A0D6Z677</accession>
<dbReference type="OrthoDB" id="581425at2"/>
<dbReference type="PATRIC" id="fig|285983.3.peg.1877"/>
<organism evidence="2 3">
    <name type="scientific">Mesobacillus subterraneus</name>
    <dbReference type="NCBI Taxonomy" id="285983"/>
    <lineage>
        <taxon>Bacteria</taxon>
        <taxon>Bacillati</taxon>
        <taxon>Bacillota</taxon>
        <taxon>Bacilli</taxon>
        <taxon>Bacillales</taxon>
        <taxon>Bacillaceae</taxon>
        <taxon>Mesobacillus</taxon>
    </lineage>
</organism>
<dbReference type="PANTHER" id="PTHR33121:SF76">
    <property type="entry name" value="SIGNALING PROTEIN"/>
    <property type="match status" value="1"/>
</dbReference>
<comment type="caution">
    <text evidence="2">The sequence shown here is derived from an EMBL/GenBank/DDBJ whole genome shotgun (WGS) entry which is preliminary data.</text>
</comment>
<dbReference type="RefSeq" id="WP_044394960.1">
    <property type="nucleotide sequence ID" value="NZ_JXIQ01000116.1"/>
</dbReference>
<dbReference type="Pfam" id="PF00563">
    <property type="entry name" value="EAL"/>
    <property type="match status" value="1"/>
</dbReference>
<dbReference type="SUPFAM" id="SSF141868">
    <property type="entry name" value="EAL domain-like"/>
    <property type="match status" value="1"/>
</dbReference>
<dbReference type="Gene3D" id="3.20.20.450">
    <property type="entry name" value="EAL domain"/>
    <property type="match status" value="1"/>
</dbReference>
<dbReference type="Proteomes" id="UP000032512">
    <property type="component" value="Unassembled WGS sequence"/>
</dbReference>
<evidence type="ECO:0000313" key="3">
    <source>
        <dbReference type="Proteomes" id="UP000032512"/>
    </source>
</evidence>
<dbReference type="PANTHER" id="PTHR33121">
    <property type="entry name" value="CYCLIC DI-GMP PHOSPHODIESTERASE PDEF"/>
    <property type="match status" value="1"/>
</dbReference>
<gene>
    <name evidence="2" type="ORF">UB32_14775</name>
</gene>
<name>A0A0D6Z677_9BACI</name>
<dbReference type="GO" id="GO:0071111">
    <property type="term" value="F:cyclic-guanylate-specific phosphodiesterase activity"/>
    <property type="evidence" value="ECO:0007669"/>
    <property type="project" value="InterPro"/>
</dbReference>
<dbReference type="InterPro" id="IPR050706">
    <property type="entry name" value="Cyclic-di-GMP_PDE-like"/>
</dbReference>
<keyword evidence="3" id="KW-1185">Reference proteome</keyword>